<reference evidence="2" key="1">
    <citation type="submission" date="2019-06" db="EMBL/GenBank/DDBJ databases">
        <authorList>
            <person name="Zheng W."/>
        </authorList>
    </citation>
    <scope>NUCLEOTIDE SEQUENCE</scope>
    <source>
        <strain evidence="2">QDHG01</strain>
    </source>
</reference>
<keyword evidence="3" id="KW-1185">Reference proteome</keyword>
<accession>A0A8J8T2D1</accession>
<organism evidence="2 3">
    <name type="scientific">Halteria grandinella</name>
    <dbReference type="NCBI Taxonomy" id="5974"/>
    <lineage>
        <taxon>Eukaryota</taxon>
        <taxon>Sar</taxon>
        <taxon>Alveolata</taxon>
        <taxon>Ciliophora</taxon>
        <taxon>Intramacronucleata</taxon>
        <taxon>Spirotrichea</taxon>
        <taxon>Stichotrichia</taxon>
        <taxon>Sporadotrichida</taxon>
        <taxon>Halteriidae</taxon>
        <taxon>Halteria</taxon>
    </lineage>
</organism>
<dbReference type="EMBL" id="RRYP01009651">
    <property type="protein sequence ID" value="TNV78918.1"/>
    <property type="molecule type" value="Genomic_DNA"/>
</dbReference>
<proteinExistence type="predicted"/>
<comment type="caution">
    <text evidence="2">The sequence shown here is derived from an EMBL/GenBank/DDBJ whole genome shotgun (WGS) entry which is preliminary data.</text>
</comment>
<evidence type="ECO:0000313" key="2">
    <source>
        <dbReference type="EMBL" id="TNV78918.1"/>
    </source>
</evidence>
<feature type="transmembrane region" description="Helical" evidence="1">
    <location>
        <begin position="99"/>
        <end position="121"/>
    </location>
</feature>
<keyword evidence="1" id="KW-0472">Membrane</keyword>
<keyword evidence="1" id="KW-1133">Transmembrane helix</keyword>
<evidence type="ECO:0000313" key="3">
    <source>
        <dbReference type="Proteomes" id="UP000785679"/>
    </source>
</evidence>
<sequence length="405" mass="46244">MKYDCKSEQGDKLISEKLLQALSAYPLPTVRSYILHNYSGSIINNHYTCMIDKKPVITVATDMCLNIDNPETNVHPAADKDDVNQYQDLKTSKPPATPFLWYLLATLLFPVTLFYFAWRFVTRSHQNQQRHREYFTLKQRGKHVLYGVRRRVRLGPEPEWSIVFKELYSPQLYHMNMDESISLSSQKEGCSEGDKQKISDDELAYILQQMGKTPKQYEPSLRGDTQAASIKQTIQSTSQAARFTSQAAIDEVSNGAVTKIGGMLSLGGGFRSNQELPSIAAVQEDTELRRNTLQCQKPIESGFDDINKRKHQTSNMLIMRKETHDFDSADIKEHHGEITIGLQNPHPHIQISIVDKDETNYEHITIQFTEQDTSPRGLNKFKEFVSTTNSKFIDPEISIIEHIAD</sequence>
<gene>
    <name evidence="2" type="ORF">FGO68_gene6315</name>
</gene>
<dbReference type="Proteomes" id="UP000785679">
    <property type="component" value="Unassembled WGS sequence"/>
</dbReference>
<protein>
    <submittedName>
        <fullName evidence="2">Uncharacterized protein</fullName>
    </submittedName>
</protein>
<dbReference type="AlphaFoldDB" id="A0A8J8T2D1"/>
<keyword evidence="1" id="KW-0812">Transmembrane</keyword>
<evidence type="ECO:0000256" key="1">
    <source>
        <dbReference type="SAM" id="Phobius"/>
    </source>
</evidence>
<name>A0A8J8T2D1_HALGN</name>